<protein>
    <submittedName>
        <fullName evidence="1">Uncharacterized protein</fullName>
    </submittedName>
</protein>
<evidence type="ECO:0000313" key="1">
    <source>
        <dbReference type="EMBL" id="KKM92774.1"/>
    </source>
</evidence>
<dbReference type="AlphaFoldDB" id="A0A0F9LD58"/>
<dbReference type="EMBL" id="LAZR01006351">
    <property type="protein sequence ID" value="KKM92774.1"/>
    <property type="molecule type" value="Genomic_DNA"/>
</dbReference>
<gene>
    <name evidence="1" type="ORF">LCGC14_1215150</name>
</gene>
<name>A0A0F9LD58_9ZZZZ</name>
<accession>A0A0F9LD58</accession>
<comment type="caution">
    <text evidence="1">The sequence shown here is derived from an EMBL/GenBank/DDBJ whole genome shotgun (WGS) entry which is preliminary data.</text>
</comment>
<proteinExistence type="predicted"/>
<organism evidence="1">
    <name type="scientific">marine sediment metagenome</name>
    <dbReference type="NCBI Taxonomy" id="412755"/>
    <lineage>
        <taxon>unclassified sequences</taxon>
        <taxon>metagenomes</taxon>
        <taxon>ecological metagenomes</taxon>
    </lineage>
</organism>
<sequence length="56" mass="6668">MIKMGKICILCKNPMRNSNHRMKYWGEWKNAHKHCVSVWNKGFDEAIEFAKKETKA</sequence>
<reference evidence="1" key="1">
    <citation type="journal article" date="2015" name="Nature">
        <title>Complex archaea that bridge the gap between prokaryotes and eukaryotes.</title>
        <authorList>
            <person name="Spang A."/>
            <person name="Saw J.H."/>
            <person name="Jorgensen S.L."/>
            <person name="Zaremba-Niedzwiedzka K."/>
            <person name="Martijn J."/>
            <person name="Lind A.E."/>
            <person name="van Eijk R."/>
            <person name="Schleper C."/>
            <person name="Guy L."/>
            <person name="Ettema T.J."/>
        </authorList>
    </citation>
    <scope>NUCLEOTIDE SEQUENCE</scope>
</reference>